<accession>A0A8T3AWE8</accession>
<dbReference type="Proteomes" id="UP000829196">
    <property type="component" value="Unassembled WGS sequence"/>
</dbReference>
<comment type="caution">
    <text evidence="1">The sequence shown here is derived from an EMBL/GenBank/DDBJ whole genome shotgun (WGS) entry which is preliminary data.</text>
</comment>
<keyword evidence="2" id="KW-1185">Reference proteome</keyword>
<protein>
    <submittedName>
        <fullName evidence="1">Uncharacterized protein</fullName>
    </submittedName>
</protein>
<proteinExistence type="predicted"/>
<sequence>MHFPVDFGRRNIIIQYGKLTRYITKLRLRLGQLSYCFIKLLFSTKIKFFGLESCFIKQQESRPKRNLNSMIQTKIF</sequence>
<organism evidence="1 2">
    <name type="scientific">Dendrobium nobile</name>
    <name type="common">Orchid</name>
    <dbReference type="NCBI Taxonomy" id="94219"/>
    <lineage>
        <taxon>Eukaryota</taxon>
        <taxon>Viridiplantae</taxon>
        <taxon>Streptophyta</taxon>
        <taxon>Embryophyta</taxon>
        <taxon>Tracheophyta</taxon>
        <taxon>Spermatophyta</taxon>
        <taxon>Magnoliopsida</taxon>
        <taxon>Liliopsida</taxon>
        <taxon>Asparagales</taxon>
        <taxon>Orchidaceae</taxon>
        <taxon>Epidendroideae</taxon>
        <taxon>Malaxideae</taxon>
        <taxon>Dendrobiinae</taxon>
        <taxon>Dendrobium</taxon>
    </lineage>
</organism>
<evidence type="ECO:0000313" key="1">
    <source>
        <dbReference type="EMBL" id="KAI0500460.1"/>
    </source>
</evidence>
<gene>
    <name evidence="1" type="ORF">KFK09_018672</name>
</gene>
<reference evidence="1" key="1">
    <citation type="journal article" date="2022" name="Front. Genet.">
        <title>Chromosome-Scale Assembly of the Dendrobium nobile Genome Provides Insights Into the Molecular Mechanism of the Biosynthesis of the Medicinal Active Ingredient of Dendrobium.</title>
        <authorList>
            <person name="Xu Q."/>
            <person name="Niu S.-C."/>
            <person name="Li K.-L."/>
            <person name="Zheng P.-J."/>
            <person name="Zhang X.-J."/>
            <person name="Jia Y."/>
            <person name="Liu Y."/>
            <person name="Niu Y.-X."/>
            <person name="Yu L.-H."/>
            <person name="Chen D.-F."/>
            <person name="Zhang G.-Q."/>
        </authorList>
    </citation>
    <scope>NUCLEOTIDE SEQUENCE</scope>
    <source>
        <tissue evidence="1">Leaf</tissue>
    </source>
</reference>
<dbReference type="AlphaFoldDB" id="A0A8T3AWE8"/>
<dbReference type="EMBL" id="JAGYWB010000013">
    <property type="protein sequence ID" value="KAI0500460.1"/>
    <property type="molecule type" value="Genomic_DNA"/>
</dbReference>
<name>A0A8T3AWE8_DENNO</name>
<dbReference type="SMR" id="A0A8T3AWE8"/>
<evidence type="ECO:0000313" key="2">
    <source>
        <dbReference type="Proteomes" id="UP000829196"/>
    </source>
</evidence>